<dbReference type="InterPro" id="IPR011335">
    <property type="entry name" value="Restrct_endonuc-II-like"/>
</dbReference>
<keyword evidence="2" id="KW-0255">Endonuclease</keyword>
<dbReference type="SUPFAM" id="SSF52980">
    <property type="entry name" value="Restriction endonuclease-like"/>
    <property type="match status" value="1"/>
</dbReference>
<evidence type="ECO:0000259" key="1">
    <source>
        <dbReference type="Pfam" id="PF05685"/>
    </source>
</evidence>
<dbReference type="Pfam" id="PF05685">
    <property type="entry name" value="Uma2"/>
    <property type="match status" value="1"/>
</dbReference>
<dbReference type="AlphaFoldDB" id="A0A3P1BTK8"/>
<accession>A0A3P1BTK8</accession>
<evidence type="ECO:0000313" key="2">
    <source>
        <dbReference type="EMBL" id="RRB04448.1"/>
    </source>
</evidence>
<dbReference type="PANTHER" id="PTHR34107:SF1">
    <property type="entry name" value="SLL0198 PROTEIN"/>
    <property type="match status" value="1"/>
</dbReference>
<keyword evidence="3" id="KW-1185">Reference proteome</keyword>
<protein>
    <submittedName>
        <fullName evidence="2">Uma2 family endonuclease</fullName>
    </submittedName>
</protein>
<dbReference type="CDD" id="cd06260">
    <property type="entry name" value="DUF820-like"/>
    <property type="match status" value="1"/>
</dbReference>
<dbReference type="Proteomes" id="UP000271925">
    <property type="component" value="Unassembled WGS sequence"/>
</dbReference>
<dbReference type="InterPro" id="IPR008538">
    <property type="entry name" value="Uma2"/>
</dbReference>
<name>A0A3P1BTK8_9BACT</name>
<dbReference type="OrthoDB" id="947485at2"/>
<dbReference type="EMBL" id="RQJO01000008">
    <property type="protein sequence ID" value="RRB04448.1"/>
    <property type="molecule type" value="Genomic_DNA"/>
</dbReference>
<evidence type="ECO:0000313" key="3">
    <source>
        <dbReference type="Proteomes" id="UP000271925"/>
    </source>
</evidence>
<keyword evidence="2" id="KW-0378">Hydrolase</keyword>
<dbReference type="RefSeq" id="WP_124875183.1">
    <property type="nucleotide sequence ID" value="NZ_RQJO01000008.1"/>
</dbReference>
<organism evidence="2 3">
    <name type="scientific">Larkinella rosea</name>
    <dbReference type="NCBI Taxonomy" id="2025312"/>
    <lineage>
        <taxon>Bacteria</taxon>
        <taxon>Pseudomonadati</taxon>
        <taxon>Bacteroidota</taxon>
        <taxon>Cytophagia</taxon>
        <taxon>Cytophagales</taxon>
        <taxon>Spirosomataceae</taxon>
        <taxon>Larkinella</taxon>
    </lineage>
</organism>
<comment type="caution">
    <text evidence="2">The sequence shown here is derived from an EMBL/GenBank/DDBJ whole genome shotgun (WGS) entry which is preliminary data.</text>
</comment>
<gene>
    <name evidence="2" type="ORF">EHT25_13200</name>
</gene>
<proteinExistence type="predicted"/>
<feature type="domain" description="Putative restriction endonuclease" evidence="1">
    <location>
        <begin position="23"/>
        <end position="188"/>
    </location>
</feature>
<dbReference type="PANTHER" id="PTHR34107">
    <property type="entry name" value="SLL0198 PROTEIN-RELATED"/>
    <property type="match status" value="1"/>
</dbReference>
<dbReference type="GO" id="GO:0004519">
    <property type="term" value="F:endonuclease activity"/>
    <property type="evidence" value="ECO:0007669"/>
    <property type="project" value="UniProtKB-KW"/>
</dbReference>
<dbReference type="InterPro" id="IPR012296">
    <property type="entry name" value="Nuclease_put_TT1808"/>
</dbReference>
<keyword evidence="2" id="KW-0540">Nuclease</keyword>
<dbReference type="Gene3D" id="3.90.1570.10">
    <property type="entry name" value="tt1808, chain A"/>
    <property type="match status" value="1"/>
</dbReference>
<sequence>MITMPSQWENQSGQPLPTTFQTVEEFEQWQRQSVTEGSFEFVRGRILPKESMKQDEIYIANFLLRNFVQTTYFQKGDLLIPETDSYVDGFRKRIPDLTYFTAEQLQTIRRGERVKTAFAIEILSDSETYEDVNDKIQDYFDGGAQLVWYIAPKRQKIYVYTSPDESKAYKGNDIISAAPVAPDFQFKLADLFS</sequence>
<reference evidence="2 3" key="1">
    <citation type="submission" date="2018-11" db="EMBL/GenBank/DDBJ databases">
        <authorList>
            <person name="Zhou Z."/>
            <person name="Wang G."/>
        </authorList>
    </citation>
    <scope>NUCLEOTIDE SEQUENCE [LARGE SCALE GENOMIC DNA]</scope>
    <source>
        <strain evidence="2 3">KCTC52004</strain>
    </source>
</reference>